<dbReference type="PANTHER" id="PTHR24006">
    <property type="entry name" value="UBIQUITIN CARBOXYL-TERMINAL HYDROLASE"/>
    <property type="match status" value="1"/>
</dbReference>
<dbReference type="Gene3D" id="3.10.20.90">
    <property type="entry name" value="Phosphatidylinositol 3-kinase Catalytic Subunit, Chain A, domain 1"/>
    <property type="match status" value="1"/>
</dbReference>
<evidence type="ECO:0000256" key="7">
    <source>
        <dbReference type="ARBA" id="ARBA00022801"/>
    </source>
</evidence>
<keyword evidence="8 11" id="KW-0788">Thiol protease</keyword>
<dbReference type="Proteomes" id="UP000019132">
    <property type="component" value="Unassembled WGS sequence"/>
</dbReference>
<keyword evidence="5 10" id="KW-0863">Zinc-finger</keyword>
<dbReference type="Gene3D" id="3.30.40.10">
    <property type="entry name" value="Zinc/RING finger domain, C3HC4 (zinc finger)"/>
    <property type="match status" value="1"/>
</dbReference>
<dbReference type="PROSITE" id="PS50235">
    <property type="entry name" value="USP_3"/>
    <property type="match status" value="1"/>
</dbReference>
<dbReference type="Gene3D" id="3.90.70.10">
    <property type="entry name" value="Cysteine proteinases"/>
    <property type="match status" value="1"/>
</dbReference>
<dbReference type="InterPro" id="IPR028889">
    <property type="entry name" value="USP"/>
</dbReference>
<evidence type="ECO:0000259" key="13">
    <source>
        <dbReference type="PROSITE" id="PS50235"/>
    </source>
</evidence>
<keyword evidence="6 11" id="KW-0833">Ubl conjugation pathway</keyword>
<feature type="compositionally biased region" description="Basic and acidic residues" evidence="12">
    <location>
        <begin position="229"/>
        <end position="250"/>
    </location>
</feature>
<dbReference type="eggNOG" id="KOG1873">
    <property type="taxonomic scope" value="Eukaryota"/>
</dbReference>
<proteinExistence type="inferred from homology"/>
<dbReference type="PROSITE" id="PS00973">
    <property type="entry name" value="USP_2"/>
    <property type="match status" value="1"/>
</dbReference>
<comment type="similarity">
    <text evidence="2 11">Belongs to the peptidase C19 family.</text>
</comment>
<accession>K3WJD6</accession>
<name>K3WJD6_GLOUD</name>
<dbReference type="PROSITE" id="PS50271">
    <property type="entry name" value="ZF_UBP"/>
    <property type="match status" value="1"/>
</dbReference>
<keyword evidence="9" id="KW-0862">Zinc</keyword>
<keyword evidence="4" id="KW-0479">Metal-binding</keyword>
<dbReference type="GO" id="GO:0006508">
    <property type="term" value="P:proteolysis"/>
    <property type="evidence" value="ECO:0007669"/>
    <property type="project" value="UniProtKB-KW"/>
</dbReference>
<dbReference type="InterPro" id="IPR001394">
    <property type="entry name" value="Peptidase_C19_UCH"/>
</dbReference>
<evidence type="ECO:0000259" key="14">
    <source>
        <dbReference type="PROSITE" id="PS50271"/>
    </source>
</evidence>
<dbReference type="OMA" id="QCEAYML"/>
<reference evidence="16" key="1">
    <citation type="journal article" date="2010" name="Genome Biol.">
        <title>Genome sequence of the necrotrophic plant pathogen Pythium ultimum reveals original pathogenicity mechanisms and effector repertoire.</title>
        <authorList>
            <person name="Levesque C.A."/>
            <person name="Brouwer H."/>
            <person name="Cano L."/>
            <person name="Hamilton J.P."/>
            <person name="Holt C."/>
            <person name="Huitema E."/>
            <person name="Raffaele S."/>
            <person name="Robideau G.P."/>
            <person name="Thines M."/>
            <person name="Win J."/>
            <person name="Zerillo M.M."/>
            <person name="Beakes G.W."/>
            <person name="Boore J.L."/>
            <person name="Busam D."/>
            <person name="Dumas B."/>
            <person name="Ferriera S."/>
            <person name="Fuerstenberg S.I."/>
            <person name="Gachon C.M."/>
            <person name="Gaulin E."/>
            <person name="Govers F."/>
            <person name="Grenville-Briggs L."/>
            <person name="Horner N."/>
            <person name="Hostetler J."/>
            <person name="Jiang R.H."/>
            <person name="Johnson J."/>
            <person name="Krajaejun T."/>
            <person name="Lin H."/>
            <person name="Meijer H.J."/>
            <person name="Moore B."/>
            <person name="Morris P."/>
            <person name="Phuntmart V."/>
            <person name="Puiu D."/>
            <person name="Shetty J."/>
            <person name="Stajich J.E."/>
            <person name="Tripathy S."/>
            <person name="Wawra S."/>
            <person name="van West P."/>
            <person name="Whitty B.R."/>
            <person name="Coutinho P.M."/>
            <person name="Henrissat B."/>
            <person name="Martin F."/>
            <person name="Thomas P.D."/>
            <person name="Tyler B.M."/>
            <person name="De Vries R.P."/>
            <person name="Kamoun S."/>
            <person name="Yandell M."/>
            <person name="Tisserat N."/>
            <person name="Buell C.R."/>
        </authorList>
    </citation>
    <scope>NUCLEOTIDE SEQUENCE</scope>
    <source>
        <strain evidence="16">DAOM:BR144</strain>
    </source>
</reference>
<evidence type="ECO:0000256" key="5">
    <source>
        <dbReference type="ARBA" id="ARBA00022771"/>
    </source>
</evidence>
<dbReference type="GO" id="GO:0005634">
    <property type="term" value="C:nucleus"/>
    <property type="evidence" value="ECO:0007669"/>
    <property type="project" value="TreeGrafter"/>
</dbReference>
<organism evidence="15 16">
    <name type="scientific">Globisporangium ultimum (strain ATCC 200006 / CBS 805.95 / DAOM BR144)</name>
    <name type="common">Pythium ultimum</name>
    <dbReference type="NCBI Taxonomy" id="431595"/>
    <lineage>
        <taxon>Eukaryota</taxon>
        <taxon>Sar</taxon>
        <taxon>Stramenopiles</taxon>
        <taxon>Oomycota</taxon>
        <taxon>Peronosporomycetes</taxon>
        <taxon>Pythiales</taxon>
        <taxon>Pythiaceae</taxon>
        <taxon>Globisporangium</taxon>
    </lineage>
</organism>
<feature type="region of interest" description="Disordered" evidence="12">
    <location>
        <begin position="168"/>
        <end position="259"/>
    </location>
</feature>
<feature type="compositionally biased region" description="Polar residues" evidence="12">
    <location>
        <begin position="194"/>
        <end position="208"/>
    </location>
</feature>
<protein>
    <recommendedName>
        <fullName evidence="11">Ubiquitin carboxyl-terminal hydrolase</fullName>
        <ecNumber evidence="11">3.4.19.12</ecNumber>
    </recommendedName>
</protein>
<dbReference type="GO" id="GO:0004843">
    <property type="term" value="F:cysteine-type deubiquitinase activity"/>
    <property type="evidence" value="ECO:0007669"/>
    <property type="project" value="UniProtKB-UniRule"/>
</dbReference>
<dbReference type="Pfam" id="PF02148">
    <property type="entry name" value="zf-UBP"/>
    <property type="match status" value="1"/>
</dbReference>
<feature type="domain" description="USP" evidence="13">
    <location>
        <begin position="261"/>
        <end position="730"/>
    </location>
</feature>
<reference evidence="16" key="2">
    <citation type="submission" date="2010-04" db="EMBL/GenBank/DDBJ databases">
        <authorList>
            <person name="Buell R."/>
            <person name="Hamilton J."/>
            <person name="Hostetler J."/>
        </authorList>
    </citation>
    <scope>NUCLEOTIDE SEQUENCE [LARGE SCALE GENOMIC DNA]</scope>
    <source>
        <strain evidence="16">DAOM:BR144</strain>
    </source>
</reference>
<sequence length="734" mass="81071">MTAKNCRHVSQALRMAEFRRALKAHDALACQLCVVPSVKQNSRGKANGSRTGSKSPKTPPPPDEDSATLCQGWTRSAAWEDLCICVTCGFIGCLSANHFTQHFQLNPKHFVGFHVGAKTFWCCPCKQEISDGKAKVEDARRECADTFDDISAKQQRKIKNRVVIATPTAPANGDNATGGEDANGVNNAVAKTGSADSSANGELDQTASAAPENDSPSSEQSRKSKRGKERKEPKKAALAKIADEPRDRSKSAPTPSVSSVLGFTNLGNTCYFNAAMQALLTAAHYFPEHVHIDDVLESSNIPILMTFCMLHETIKKKVRRKSMSAVPDAESSIGTKQKAKKRDASSKSSDAVLTVAPLLKEMRKKFSQFRGNDQQDAHELFTSFLWGIDEETDPPLSAESGMRSNKENTGNADQVAEVEDTGDQETKQIFVKTETGNTISMHVPMNATVKEVEHLLAKKLNLDEDDMMLNAGPRQSTRQSSKEPAKSYSKLNFTRRLFGGILTTVVTCLACGNESRIEEDAFHLSVPVLSTTSRHSPTTIDCLKSFMSETKLLVDAKNGYDCEKCSRTKSSKANVTDVILRDAKMNLVVTQLPRVLVIHIKRLGRQKKITQHIQFDSFMEMAPYIDKSSLAGGKTPTCYELIAVVVHMGNKRSGHYVAYVSRSRKRDAAPIKVNHAQELDSDDEFDPRAEIHTSENPSRSWYYISDTTVKPVAFEQVLQCEAYMLFYRQLPENK</sequence>
<dbReference type="EnsemblProtists" id="PYU1_T005078">
    <property type="protein sequence ID" value="PYU1_T005078"/>
    <property type="gene ID" value="PYU1_G005067"/>
</dbReference>
<dbReference type="PROSITE" id="PS00972">
    <property type="entry name" value="USP_1"/>
    <property type="match status" value="1"/>
</dbReference>
<dbReference type="STRING" id="431595.K3WJD6"/>
<evidence type="ECO:0000256" key="12">
    <source>
        <dbReference type="SAM" id="MobiDB-lite"/>
    </source>
</evidence>
<dbReference type="InterPro" id="IPR050164">
    <property type="entry name" value="Peptidase_C19"/>
</dbReference>
<dbReference type="SUPFAM" id="SSF54001">
    <property type="entry name" value="Cysteine proteinases"/>
    <property type="match status" value="1"/>
</dbReference>
<evidence type="ECO:0000313" key="16">
    <source>
        <dbReference type="Proteomes" id="UP000019132"/>
    </source>
</evidence>
<feature type="region of interest" description="Disordered" evidence="12">
    <location>
        <begin position="41"/>
        <end position="66"/>
    </location>
</feature>
<evidence type="ECO:0000256" key="6">
    <source>
        <dbReference type="ARBA" id="ARBA00022786"/>
    </source>
</evidence>
<keyword evidence="3 11" id="KW-0645">Protease</keyword>
<evidence type="ECO:0000256" key="11">
    <source>
        <dbReference type="RuleBase" id="RU366025"/>
    </source>
</evidence>
<dbReference type="EMBL" id="GL376564">
    <property type="status" value="NOT_ANNOTATED_CDS"/>
    <property type="molecule type" value="Genomic_DNA"/>
</dbReference>
<dbReference type="InterPro" id="IPR013083">
    <property type="entry name" value="Znf_RING/FYVE/PHD"/>
</dbReference>
<dbReference type="VEuPathDB" id="FungiDB:PYU1_G005067"/>
<dbReference type="InterPro" id="IPR029071">
    <property type="entry name" value="Ubiquitin-like_domsf"/>
</dbReference>
<evidence type="ECO:0000313" key="15">
    <source>
        <dbReference type="EnsemblProtists" id="PYU1_T005078"/>
    </source>
</evidence>
<evidence type="ECO:0000256" key="10">
    <source>
        <dbReference type="PROSITE-ProRule" id="PRU00502"/>
    </source>
</evidence>
<dbReference type="SUPFAM" id="SSF54236">
    <property type="entry name" value="Ubiquitin-like"/>
    <property type="match status" value="1"/>
</dbReference>
<dbReference type="InParanoid" id="K3WJD6"/>
<dbReference type="GO" id="GO:0005829">
    <property type="term" value="C:cytosol"/>
    <property type="evidence" value="ECO:0007669"/>
    <property type="project" value="TreeGrafter"/>
</dbReference>
<evidence type="ECO:0000256" key="2">
    <source>
        <dbReference type="ARBA" id="ARBA00009085"/>
    </source>
</evidence>
<reference evidence="15" key="3">
    <citation type="submission" date="2015-02" db="UniProtKB">
        <authorList>
            <consortium name="EnsemblProtists"/>
        </authorList>
    </citation>
    <scope>IDENTIFICATION</scope>
    <source>
        <strain evidence="15">DAOM BR144</strain>
    </source>
</reference>
<dbReference type="InterPro" id="IPR001607">
    <property type="entry name" value="Znf_UBP"/>
</dbReference>
<comment type="catalytic activity">
    <reaction evidence="1 11">
        <text>Thiol-dependent hydrolysis of ester, thioester, amide, peptide and isopeptide bonds formed by the C-terminal Gly of ubiquitin (a 76-residue protein attached to proteins as an intracellular targeting signal).</text>
        <dbReference type="EC" id="3.4.19.12"/>
    </reaction>
</comment>
<feature type="compositionally biased region" description="Polar residues" evidence="12">
    <location>
        <begin position="41"/>
        <end position="50"/>
    </location>
</feature>
<dbReference type="EC" id="3.4.19.12" evidence="11"/>
<dbReference type="GO" id="GO:0008270">
    <property type="term" value="F:zinc ion binding"/>
    <property type="evidence" value="ECO:0007669"/>
    <property type="project" value="UniProtKB-KW"/>
</dbReference>
<dbReference type="HOGENOM" id="CLU_010074_0_0_1"/>
<dbReference type="SUPFAM" id="SSF57850">
    <property type="entry name" value="RING/U-box"/>
    <property type="match status" value="1"/>
</dbReference>
<feature type="region of interest" description="Disordered" evidence="12">
    <location>
        <begin position="319"/>
        <end position="348"/>
    </location>
</feature>
<evidence type="ECO:0000256" key="8">
    <source>
        <dbReference type="ARBA" id="ARBA00022807"/>
    </source>
</evidence>
<evidence type="ECO:0000256" key="4">
    <source>
        <dbReference type="ARBA" id="ARBA00022723"/>
    </source>
</evidence>
<dbReference type="InterPro" id="IPR038765">
    <property type="entry name" value="Papain-like_cys_pep_sf"/>
</dbReference>
<feature type="domain" description="UBP-type" evidence="14">
    <location>
        <begin position="51"/>
        <end position="150"/>
    </location>
</feature>
<evidence type="ECO:0000256" key="3">
    <source>
        <dbReference type="ARBA" id="ARBA00022670"/>
    </source>
</evidence>
<dbReference type="InterPro" id="IPR018200">
    <property type="entry name" value="USP_CS"/>
</dbReference>
<feature type="region of interest" description="Disordered" evidence="12">
    <location>
        <begin position="392"/>
        <end position="426"/>
    </location>
</feature>
<dbReference type="AlphaFoldDB" id="K3WJD6"/>
<evidence type="ECO:0000256" key="9">
    <source>
        <dbReference type="ARBA" id="ARBA00022833"/>
    </source>
</evidence>
<keyword evidence="7 11" id="KW-0378">Hydrolase</keyword>
<feature type="region of interest" description="Disordered" evidence="12">
    <location>
        <begin position="466"/>
        <end position="487"/>
    </location>
</feature>
<keyword evidence="16" id="KW-1185">Reference proteome</keyword>
<dbReference type="PANTHER" id="PTHR24006:SF888">
    <property type="entry name" value="UBIQUITIN CARBOXYL-TERMINAL HYDROLASE 30"/>
    <property type="match status" value="1"/>
</dbReference>
<dbReference type="GO" id="GO:0016579">
    <property type="term" value="P:protein deubiquitination"/>
    <property type="evidence" value="ECO:0007669"/>
    <property type="project" value="InterPro"/>
</dbReference>
<dbReference type="Pfam" id="PF00443">
    <property type="entry name" value="UCH"/>
    <property type="match status" value="1"/>
</dbReference>
<evidence type="ECO:0000256" key="1">
    <source>
        <dbReference type="ARBA" id="ARBA00000707"/>
    </source>
</evidence>